<keyword evidence="2" id="KW-1185">Reference proteome</keyword>
<accession>A0A1Z4V3K4</accession>
<keyword evidence="1" id="KW-0689">Ribosomal protein</keyword>
<dbReference type="Proteomes" id="UP000218702">
    <property type="component" value="Chromosome"/>
</dbReference>
<evidence type="ECO:0000313" key="1">
    <source>
        <dbReference type="EMBL" id="BAZ85875.1"/>
    </source>
</evidence>
<dbReference type="Gene3D" id="1.20.1440.60">
    <property type="entry name" value="23S rRNA-intervening sequence"/>
    <property type="match status" value="1"/>
</dbReference>
<dbReference type="GO" id="GO:0005840">
    <property type="term" value="C:ribosome"/>
    <property type="evidence" value="ECO:0007669"/>
    <property type="project" value="UniProtKB-KW"/>
</dbReference>
<dbReference type="RefSeq" id="WP_096667032.1">
    <property type="nucleotide sequence ID" value="NZ_AP018316.1"/>
</dbReference>
<dbReference type="NCBIfam" id="TIGR02436">
    <property type="entry name" value="four helix bundle protein"/>
    <property type="match status" value="1"/>
</dbReference>
<name>A0A1Z4V3K4_9CYAN</name>
<dbReference type="OrthoDB" id="485094at2"/>
<dbReference type="AlphaFoldDB" id="A0A1Z4V3K4"/>
<dbReference type="Pfam" id="PF05635">
    <property type="entry name" value="23S_rRNA_IVP"/>
    <property type="match status" value="1"/>
</dbReference>
<dbReference type="InterPro" id="IPR012657">
    <property type="entry name" value="23S_rRNA-intervening_sequence"/>
</dbReference>
<sequence length="124" mass="14452">MEGLEWLVYFRQAVLADEIWKIVLHWEEFPKARIGKQIVHSVDSIGANIAEGCGRYNFQDNRRFVRIERGSLNETRHWLRRAYKPNLLTDDEVNRLKPIIDELSPKLNAYLNSIGNISGKNSDN</sequence>
<dbReference type="PANTHER" id="PTHR38471">
    <property type="entry name" value="FOUR HELIX BUNDLE PROTEIN"/>
    <property type="match status" value="1"/>
</dbReference>
<dbReference type="PANTHER" id="PTHR38471:SF2">
    <property type="entry name" value="FOUR HELIX BUNDLE PROTEIN"/>
    <property type="match status" value="1"/>
</dbReference>
<keyword evidence="1" id="KW-0687">Ribonucleoprotein</keyword>
<evidence type="ECO:0000313" key="2">
    <source>
        <dbReference type="Proteomes" id="UP000218702"/>
    </source>
</evidence>
<organism evidence="1 2">
    <name type="scientific">Dolichospermum compactum NIES-806</name>
    <dbReference type="NCBI Taxonomy" id="1973481"/>
    <lineage>
        <taxon>Bacteria</taxon>
        <taxon>Bacillati</taxon>
        <taxon>Cyanobacteriota</taxon>
        <taxon>Cyanophyceae</taxon>
        <taxon>Nostocales</taxon>
        <taxon>Aphanizomenonaceae</taxon>
        <taxon>Dolichospermum</taxon>
        <taxon>Dolichospermum compactum</taxon>
    </lineage>
</organism>
<protein>
    <submittedName>
        <fullName evidence="1">S23 ribosomal protein</fullName>
    </submittedName>
</protein>
<dbReference type="InterPro" id="IPR036583">
    <property type="entry name" value="23S_rRNA_IVS_sf"/>
</dbReference>
<dbReference type="KEGG" id="dcm:NIES806_20790"/>
<proteinExistence type="predicted"/>
<dbReference type="SUPFAM" id="SSF158446">
    <property type="entry name" value="IVS-encoded protein-like"/>
    <property type="match status" value="1"/>
</dbReference>
<reference evidence="1 2" key="1">
    <citation type="submission" date="2017-06" db="EMBL/GenBank/DDBJ databases">
        <title>Genome sequencing of cyanobaciteial culture collection at National Institute for Environmental Studies (NIES).</title>
        <authorList>
            <person name="Hirose Y."/>
            <person name="Shimura Y."/>
            <person name="Fujisawa T."/>
            <person name="Nakamura Y."/>
            <person name="Kawachi M."/>
        </authorList>
    </citation>
    <scope>NUCLEOTIDE SEQUENCE [LARGE SCALE GENOMIC DNA]</scope>
    <source>
        <strain evidence="1 2">NIES-806</strain>
    </source>
</reference>
<dbReference type="EMBL" id="AP018316">
    <property type="protein sequence ID" value="BAZ85875.1"/>
    <property type="molecule type" value="Genomic_DNA"/>
</dbReference>
<gene>
    <name evidence="1" type="ORF">NIES806_20790</name>
</gene>